<evidence type="ECO:0000256" key="8">
    <source>
        <dbReference type="ARBA" id="ARBA00022692"/>
    </source>
</evidence>
<keyword evidence="7" id="KW-0808">Transferase</keyword>
<evidence type="ECO:0000256" key="15">
    <source>
        <dbReference type="SAM" id="Phobius"/>
    </source>
</evidence>
<evidence type="ECO:0000256" key="10">
    <source>
        <dbReference type="ARBA" id="ARBA00022777"/>
    </source>
</evidence>
<dbReference type="RefSeq" id="WP_200271092.1">
    <property type="nucleotide sequence ID" value="NZ_JAENIJ010000018.1"/>
</dbReference>
<evidence type="ECO:0000256" key="12">
    <source>
        <dbReference type="ARBA" id="ARBA00022989"/>
    </source>
</evidence>
<accession>A0A934VX58</accession>
<dbReference type="GO" id="GO:0000155">
    <property type="term" value="F:phosphorelay sensor kinase activity"/>
    <property type="evidence" value="ECO:0007669"/>
    <property type="project" value="InterPro"/>
</dbReference>
<keyword evidence="13" id="KW-0902">Two-component regulatory system</keyword>
<comment type="catalytic activity">
    <reaction evidence="1">
        <text>ATP + protein L-histidine = ADP + protein N-phospho-L-histidine.</text>
        <dbReference type="EC" id="2.7.13.3"/>
    </reaction>
</comment>
<name>A0A934VX58_9BACT</name>
<keyword evidence="11" id="KW-0067">ATP-binding</keyword>
<evidence type="ECO:0000256" key="11">
    <source>
        <dbReference type="ARBA" id="ARBA00022840"/>
    </source>
</evidence>
<evidence type="ECO:0000256" key="4">
    <source>
        <dbReference type="ARBA" id="ARBA00022475"/>
    </source>
</evidence>
<dbReference type="Pfam" id="PF02518">
    <property type="entry name" value="HATPase_c"/>
    <property type="match status" value="1"/>
</dbReference>
<keyword evidence="8 15" id="KW-0812">Transmembrane</keyword>
<dbReference type="AlphaFoldDB" id="A0A934VX58"/>
<dbReference type="InterPro" id="IPR003594">
    <property type="entry name" value="HATPase_dom"/>
</dbReference>
<keyword evidence="5" id="KW-0997">Cell inner membrane</keyword>
<proteinExistence type="predicted"/>
<evidence type="ECO:0000256" key="5">
    <source>
        <dbReference type="ARBA" id="ARBA00022519"/>
    </source>
</evidence>
<dbReference type="SUPFAM" id="SSF55874">
    <property type="entry name" value="ATPase domain of HSP90 chaperone/DNA topoisomerase II/histidine kinase"/>
    <property type="match status" value="1"/>
</dbReference>
<feature type="transmembrane region" description="Helical" evidence="15">
    <location>
        <begin position="176"/>
        <end position="195"/>
    </location>
</feature>
<dbReference type="SUPFAM" id="SSF158472">
    <property type="entry name" value="HAMP domain-like"/>
    <property type="match status" value="1"/>
</dbReference>
<dbReference type="Gene3D" id="1.10.8.500">
    <property type="entry name" value="HAMP domain in histidine kinase"/>
    <property type="match status" value="1"/>
</dbReference>
<evidence type="ECO:0000313" key="19">
    <source>
        <dbReference type="Proteomes" id="UP000603141"/>
    </source>
</evidence>
<dbReference type="Gene3D" id="1.10.287.130">
    <property type="match status" value="1"/>
</dbReference>
<evidence type="ECO:0000256" key="9">
    <source>
        <dbReference type="ARBA" id="ARBA00022741"/>
    </source>
</evidence>
<keyword evidence="12 15" id="KW-1133">Transmembrane helix</keyword>
<keyword evidence="9" id="KW-0547">Nucleotide-binding</keyword>
<comment type="subcellular location">
    <subcellularLocation>
        <location evidence="2">Cell inner membrane</location>
        <topology evidence="2">Multi-pass membrane protein</topology>
    </subcellularLocation>
</comment>
<evidence type="ECO:0000259" key="17">
    <source>
        <dbReference type="PROSITE" id="PS50885"/>
    </source>
</evidence>
<protein>
    <recommendedName>
        <fullName evidence="3">histidine kinase</fullName>
        <ecNumber evidence="3">2.7.13.3</ecNumber>
    </recommendedName>
</protein>
<keyword evidence="19" id="KW-1185">Reference proteome</keyword>
<dbReference type="InterPro" id="IPR004358">
    <property type="entry name" value="Sig_transdc_His_kin-like_C"/>
</dbReference>
<evidence type="ECO:0000256" key="7">
    <source>
        <dbReference type="ARBA" id="ARBA00022679"/>
    </source>
</evidence>
<evidence type="ECO:0000256" key="2">
    <source>
        <dbReference type="ARBA" id="ARBA00004429"/>
    </source>
</evidence>
<dbReference type="InterPro" id="IPR005467">
    <property type="entry name" value="His_kinase_dom"/>
</dbReference>
<organism evidence="18 19">
    <name type="scientific">Luteolibacter pohnpeiensis</name>
    <dbReference type="NCBI Taxonomy" id="454153"/>
    <lineage>
        <taxon>Bacteria</taxon>
        <taxon>Pseudomonadati</taxon>
        <taxon>Verrucomicrobiota</taxon>
        <taxon>Verrucomicrobiia</taxon>
        <taxon>Verrucomicrobiales</taxon>
        <taxon>Verrucomicrobiaceae</taxon>
        <taxon>Luteolibacter</taxon>
    </lineage>
</organism>
<dbReference type="Pfam" id="PF00512">
    <property type="entry name" value="HisKA"/>
    <property type="match status" value="1"/>
</dbReference>
<evidence type="ECO:0000256" key="3">
    <source>
        <dbReference type="ARBA" id="ARBA00012438"/>
    </source>
</evidence>
<feature type="domain" description="HAMP" evidence="17">
    <location>
        <begin position="196"/>
        <end position="248"/>
    </location>
</feature>
<evidence type="ECO:0000256" key="13">
    <source>
        <dbReference type="ARBA" id="ARBA00023012"/>
    </source>
</evidence>
<dbReference type="InterPro" id="IPR036890">
    <property type="entry name" value="HATPase_C_sf"/>
</dbReference>
<dbReference type="PROSITE" id="PS50885">
    <property type="entry name" value="HAMP"/>
    <property type="match status" value="1"/>
</dbReference>
<dbReference type="CDD" id="cd00082">
    <property type="entry name" value="HisKA"/>
    <property type="match status" value="1"/>
</dbReference>
<comment type="caution">
    <text evidence="18">The sequence shown here is derived from an EMBL/GenBank/DDBJ whole genome shotgun (WGS) entry which is preliminary data.</text>
</comment>
<keyword evidence="14 15" id="KW-0472">Membrane</keyword>
<dbReference type="PRINTS" id="PR00344">
    <property type="entry name" value="BCTRLSENSOR"/>
</dbReference>
<dbReference type="GO" id="GO:0005524">
    <property type="term" value="F:ATP binding"/>
    <property type="evidence" value="ECO:0007669"/>
    <property type="project" value="UniProtKB-KW"/>
</dbReference>
<feature type="domain" description="Histidine kinase" evidence="16">
    <location>
        <begin position="256"/>
        <end position="449"/>
    </location>
</feature>
<dbReference type="Proteomes" id="UP000603141">
    <property type="component" value="Unassembled WGS sequence"/>
</dbReference>
<dbReference type="EC" id="2.7.13.3" evidence="3"/>
<dbReference type="PROSITE" id="PS50109">
    <property type="entry name" value="HIS_KIN"/>
    <property type="match status" value="1"/>
</dbReference>
<dbReference type="PANTHER" id="PTHR44936:SF5">
    <property type="entry name" value="SENSOR HISTIDINE KINASE ENVZ"/>
    <property type="match status" value="1"/>
</dbReference>
<dbReference type="InterPro" id="IPR003660">
    <property type="entry name" value="HAMP_dom"/>
</dbReference>
<dbReference type="CDD" id="cd06225">
    <property type="entry name" value="HAMP"/>
    <property type="match status" value="1"/>
</dbReference>
<dbReference type="InterPro" id="IPR003661">
    <property type="entry name" value="HisK_dim/P_dom"/>
</dbReference>
<gene>
    <name evidence="18" type="ORF">JIN85_12325</name>
</gene>
<evidence type="ECO:0000256" key="1">
    <source>
        <dbReference type="ARBA" id="ARBA00000085"/>
    </source>
</evidence>
<dbReference type="InterPro" id="IPR050980">
    <property type="entry name" value="2C_sensor_his_kinase"/>
</dbReference>
<dbReference type="SMART" id="SM00387">
    <property type="entry name" value="HATPase_c"/>
    <property type="match status" value="1"/>
</dbReference>
<keyword evidence="6" id="KW-0597">Phosphoprotein</keyword>
<dbReference type="EMBL" id="JAENIJ010000018">
    <property type="protein sequence ID" value="MBK1883204.1"/>
    <property type="molecule type" value="Genomic_DNA"/>
</dbReference>
<dbReference type="SMART" id="SM00388">
    <property type="entry name" value="HisKA"/>
    <property type="match status" value="1"/>
</dbReference>
<evidence type="ECO:0000256" key="6">
    <source>
        <dbReference type="ARBA" id="ARBA00022553"/>
    </source>
</evidence>
<dbReference type="SUPFAM" id="SSF47384">
    <property type="entry name" value="Homodimeric domain of signal transducing histidine kinase"/>
    <property type="match status" value="1"/>
</dbReference>
<sequence length="449" mass="50844">MKRFWMRSLTGQWVALILLALLISQILYSFIFRAEQERSMFELRRDEFLARSASVGRLVKTVSPELHAEILRATSTGLTRYWVSSEPLDSPIEWQKIARVHLLESWRPPEPKEVQIQPEIKWEMLANTSQFGSANVRLMQLKPWNGFGLTVPVSDGAWLNAVTAKPQAIAQPAADYYGSLAITILLLSLVSILAARRVGLPLRRLTEAAESLGRGEEIPKLPESGPDDIRRLSTAFNRMQSRLRRFVEDRTRMIAAISHDLRTPITSMRLRAEFIEDEEMRKQFISALDEMKAMAESTLAFAREDATQEETRATDMNALLGSLCADLVELGWQVDFTEVERVVYRCRPGALRRAFRNVIENSIRYGKRARVSLITTPERLQVIIADDGPGIALEDRERVFEPFVRLENSRNRSTGGAGLGLSIARSIVRSHGGDIQVLDGSRVRLYLPN</sequence>
<dbReference type="Pfam" id="PF00672">
    <property type="entry name" value="HAMP"/>
    <property type="match status" value="1"/>
</dbReference>
<dbReference type="GO" id="GO:0005886">
    <property type="term" value="C:plasma membrane"/>
    <property type="evidence" value="ECO:0007669"/>
    <property type="project" value="UniProtKB-SubCell"/>
</dbReference>
<dbReference type="InterPro" id="IPR036097">
    <property type="entry name" value="HisK_dim/P_sf"/>
</dbReference>
<dbReference type="SMART" id="SM00304">
    <property type="entry name" value="HAMP"/>
    <property type="match status" value="1"/>
</dbReference>
<evidence type="ECO:0000256" key="14">
    <source>
        <dbReference type="ARBA" id="ARBA00023136"/>
    </source>
</evidence>
<reference evidence="18" key="1">
    <citation type="submission" date="2021-01" db="EMBL/GenBank/DDBJ databases">
        <title>Modified the classification status of verrucomicrobia.</title>
        <authorList>
            <person name="Feng X."/>
        </authorList>
    </citation>
    <scope>NUCLEOTIDE SEQUENCE</scope>
    <source>
        <strain evidence="18">KCTC 22041</strain>
    </source>
</reference>
<keyword evidence="4" id="KW-1003">Cell membrane</keyword>
<dbReference type="Gene3D" id="3.30.565.10">
    <property type="entry name" value="Histidine kinase-like ATPase, C-terminal domain"/>
    <property type="match status" value="1"/>
</dbReference>
<dbReference type="CDD" id="cd00075">
    <property type="entry name" value="HATPase"/>
    <property type="match status" value="1"/>
</dbReference>
<evidence type="ECO:0000313" key="18">
    <source>
        <dbReference type="EMBL" id="MBK1883204.1"/>
    </source>
</evidence>
<dbReference type="PANTHER" id="PTHR44936">
    <property type="entry name" value="SENSOR PROTEIN CREC"/>
    <property type="match status" value="1"/>
</dbReference>
<keyword evidence="10" id="KW-0418">Kinase</keyword>
<evidence type="ECO:0000259" key="16">
    <source>
        <dbReference type="PROSITE" id="PS50109"/>
    </source>
</evidence>